<proteinExistence type="predicted"/>
<keyword evidence="3" id="KW-1185">Reference proteome</keyword>
<dbReference type="Pfam" id="PF15418">
    <property type="entry name" value="DUF4625"/>
    <property type="match status" value="1"/>
</dbReference>
<dbReference type="PROSITE" id="PS51257">
    <property type="entry name" value="PROKAR_LIPOPROTEIN"/>
    <property type="match status" value="1"/>
</dbReference>
<feature type="chain" id="PRO_5019496284" evidence="1">
    <location>
        <begin position="22"/>
        <end position="302"/>
    </location>
</feature>
<dbReference type="InterPro" id="IPR027829">
    <property type="entry name" value="DUF4625"/>
</dbReference>
<name>A0A443Z226_9SPHI</name>
<gene>
    <name evidence="2" type="ORF">DPV69_04385</name>
</gene>
<sequence>MKTKQILVAFLILAGTFTACKKDKAEPEAVKPSVQNVEIGYANNKRAIRGRDFHLNADVLAGSKITSVMVKILQKTGQTYSANWKFEITWDEFKGVKNTNVHKHFTIPAEAPEGTYDFFFIVNDENGSKLEIKEDFVIIDAANMPVDPIVDRDIFSRNGTMIYYINTYVENPLVFKKNDEFTARTQIKQIQGDGTLYTVLINKKLNYFPETISQLDFAKGIIISKVEHKGLGPASSITTLKNVNGVWGGDSIIIGAEKDGIGNAISGQKAWASGQYNLVILYHNSTYNVSTHKSIPITINYE</sequence>
<dbReference type="EMBL" id="SAYW01000001">
    <property type="protein sequence ID" value="RWU10583.1"/>
    <property type="molecule type" value="Genomic_DNA"/>
</dbReference>
<organism evidence="2 3">
    <name type="scientific">Pedobacter chitinilyticus</name>
    <dbReference type="NCBI Taxonomy" id="2233776"/>
    <lineage>
        <taxon>Bacteria</taxon>
        <taxon>Pseudomonadati</taxon>
        <taxon>Bacteroidota</taxon>
        <taxon>Sphingobacteriia</taxon>
        <taxon>Sphingobacteriales</taxon>
        <taxon>Sphingobacteriaceae</taxon>
        <taxon>Pedobacter</taxon>
    </lineage>
</organism>
<keyword evidence="1" id="KW-0732">Signal</keyword>
<evidence type="ECO:0000313" key="2">
    <source>
        <dbReference type="EMBL" id="RWU10583.1"/>
    </source>
</evidence>
<reference evidence="2 3" key="1">
    <citation type="submission" date="2018-06" db="EMBL/GenBank/DDBJ databases">
        <title>Pedobacter endophyticus sp. nov., an endophytic bacterium isolated from a leaf of Triticum aestivum.</title>
        <authorList>
            <person name="Zhang L."/>
        </authorList>
    </citation>
    <scope>NUCLEOTIDE SEQUENCE [LARGE SCALE GENOMIC DNA]</scope>
    <source>
        <strain evidence="2 3">CM134L-2</strain>
    </source>
</reference>
<feature type="signal peptide" evidence="1">
    <location>
        <begin position="1"/>
        <end position="21"/>
    </location>
</feature>
<dbReference type="RefSeq" id="WP_113646070.1">
    <property type="nucleotide sequence ID" value="NZ_QMHN01000001.1"/>
</dbReference>
<dbReference type="OrthoDB" id="978436at2"/>
<evidence type="ECO:0000313" key="3">
    <source>
        <dbReference type="Proteomes" id="UP000284120"/>
    </source>
</evidence>
<evidence type="ECO:0000256" key="1">
    <source>
        <dbReference type="SAM" id="SignalP"/>
    </source>
</evidence>
<comment type="caution">
    <text evidence="2">The sequence shown here is derived from an EMBL/GenBank/DDBJ whole genome shotgun (WGS) entry which is preliminary data.</text>
</comment>
<protein>
    <submittedName>
        <fullName evidence="2">DUF4625 domain-containing protein</fullName>
    </submittedName>
</protein>
<dbReference type="Proteomes" id="UP000284120">
    <property type="component" value="Unassembled WGS sequence"/>
</dbReference>
<dbReference type="AlphaFoldDB" id="A0A443Z226"/>
<accession>A0A443Z226</accession>